<reference evidence="2" key="1">
    <citation type="journal article" date="2014" name="Int. J. Syst. Evol. Microbiol.">
        <title>Complete genome sequence of Corynebacterium casei LMG S-19264T (=DSM 44701T), isolated from a smear-ripened cheese.</title>
        <authorList>
            <consortium name="US DOE Joint Genome Institute (JGI-PGF)"/>
            <person name="Walter F."/>
            <person name="Albersmeier A."/>
            <person name="Kalinowski J."/>
            <person name="Ruckert C."/>
        </authorList>
    </citation>
    <scope>NUCLEOTIDE SEQUENCE</scope>
    <source>
        <strain evidence="2">JCM 4518</strain>
    </source>
</reference>
<name>A0A918T3V3_9ACTN</name>
<evidence type="ECO:0000259" key="1">
    <source>
        <dbReference type="Pfam" id="PF19493"/>
    </source>
</evidence>
<dbReference type="Pfam" id="PF19493">
    <property type="entry name" value="Trypco1"/>
    <property type="match status" value="1"/>
</dbReference>
<reference evidence="2" key="2">
    <citation type="submission" date="2020-09" db="EMBL/GenBank/DDBJ databases">
        <authorList>
            <person name="Sun Q."/>
            <person name="Ohkuma M."/>
        </authorList>
    </citation>
    <scope>NUCLEOTIDE SEQUENCE</scope>
    <source>
        <strain evidence="2">JCM 4518</strain>
    </source>
</reference>
<accession>A0A918T3V3</accession>
<dbReference type="NCBIfam" id="NF041216">
    <property type="entry name" value="CU044_2847_fam"/>
    <property type="match status" value="1"/>
</dbReference>
<protein>
    <recommendedName>
        <fullName evidence="1">Trypsin-co-occurring domain-containing protein</fullName>
    </recommendedName>
</protein>
<comment type="caution">
    <text evidence="2">The sequence shown here is derived from an EMBL/GenBank/DDBJ whole genome shotgun (WGS) entry which is preliminary data.</text>
</comment>
<dbReference type="Proteomes" id="UP000644020">
    <property type="component" value="Unassembled WGS sequence"/>
</dbReference>
<gene>
    <name evidence="2" type="ORF">GCM10010305_34220</name>
</gene>
<dbReference type="AlphaFoldDB" id="A0A918T3V3"/>
<evidence type="ECO:0000313" key="2">
    <source>
        <dbReference type="EMBL" id="GHA87742.1"/>
    </source>
</evidence>
<dbReference type="InterPro" id="IPR045794">
    <property type="entry name" value="Trypco1"/>
</dbReference>
<proteinExistence type="predicted"/>
<organism evidence="2 3">
    <name type="scientific">Streptomyces termitum</name>
    <dbReference type="NCBI Taxonomy" id="67368"/>
    <lineage>
        <taxon>Bacteria</taxon>
        <taxon>Bacillati</taxon>
        <taxon>Actinomycetota</taxon>
        <taxon>Actinomycetes</taxon>
        <taxon>Kitasatosporales</taxon>
        <taxon>Streptomycetaceae</taxon>
        <taxon>Streptomyces</taxon>
    </lineage>
</organism>
<feature type="domain" description="Trypsin-co-occurring" evidence="1">
    <location>
        <begin position="13"/>
        <end position="105"/>
    </location>
</feature>
<dbReference type="RefSeq" id="WP_189978172.1">
    <property type="nucleotide sequence ID" value="NZ_BMUL01000008.1"/>
</dbReference>
<evidence type="ECO:0000313" key="3">
    <source>
        <dbReference type="Proteomes" id="UP000644020"/>
    </source>
</evidence>
<sequence length="107" mass="11216">MSDGRLFTMELDAEGGGTAVFEVDGDAGSDLELAAGGVAVRARASLSEALDQVRPVLARVVETTRDLGPEEVEIQFGLKMGGETGVIIAKGTAEVNFAVRLVWHRSA</sequence>
<keyword evidence="3" id="KW-1185">Reference proteome</keyword>
<dbReference type="EMBL" id="BMUL01000008">
    <property type="protein sequence ID" value="GHA87742.1"/>
    <property type="molecule type" value="Genomic_DNA"/>
</dbReference>